<dbReference type="InterPro" id="IPR004713">
    <property type="entry name" value="CaH_exchang"/>
</dbReference>
<protein>
    <recommendedName>
        <fullName evidence="10">Sodium/calcium exchanger membrane region domain-containing protein</fullName>
    </recommendedName>
</protein>
<dbReference type="GO" id="GO:0012505">
    <property type="term" value="C:endomembrane system"/>
    <property type="evidence" value="ECO:0007669"/>
    <property type="project" value="UniProtKB-SubCell"/>
</dbReference>
<keyword evidence="12" id="KW-1185">Reference proteome</keyword>
<evidence type="ECO:0000256" key="6">
    <source>
        <dbReference type="ARBA" id="ARBA00023065"/>
    </source>
</evidence>
<dbReference type="Pfam" id="PF01699">
    <property type="entry name" value="Na_Ca_ex"/>
    <property type="match status" value="2"/>
</dbReference>
<evidence type="ECO:0000256" key="8">
    <source>
        <dbReference type="SAM" id="MobiDB-lite"/>
    </source>
</evidence>
<evidence type="ECO:0000256" key="4">
    <source>
        <dbReference type="ARBA" id="ARBA00022692"/>
    </source>
</evidence>
<dbReference type="GO" id="GO:0015369">
    <property type="term" value="F:calcium:proton antiporter activity"/>
    <property type="evidence" value="ECO:0007669"/>
    <property type="project" value="TreeGrafter"/>
</dbReference>
<feature type="transmembrane region" description="Helical" evidence="9">
    <location>
        <begin position="289"/>
        <end position="311"/>
    </location>
</feature>
<dbReference type="EMBL" id="JASBNA010000021">
    <property type="protein sequence ID" value="KAK7685332.1"/>
    <property type="molecule type" value="Genomic_DNA"/>
</dbReference>
<dbReference type="AlphaFoldDB" id="A0AAW0G6N2"/>
<sequence>MTSTVVETSNKLDSVPPLQNGRAIKLSNPPRPDRSLNNGRLGSAYAPSAWRKGDHPTLNSAPYRSASSLPNFPEPYTPPPLLPRAQTFRSTTSATNVIRGIRRTLSIQMQPEHPLQPPPSIWRGLGNILMGSWLNVLLVCLPISWSLRFTVDMPPLVFTFLFLTALPLGNLIGHLTEDLRLRVKSSLGIWIATTMGNSVELISAIVAVRNCELKVVQSSLMGTMLGNLLLILGISFTAGGTLYDHQSVNFDMAQINSSLLVLATIAIVLPAAFHFSVSGQLANPAEGAAILHMSHAAAVILISLYMFYLLFQLFSHTSIYADGDTLQTPSIPLKVLTSLSPNLNLKAEHDDTPDTVSSSATCVDAVVMHVGSSTDEDSKVDNTQGHTLRRRRTQDAENGPMEIVIPVPPSTIDPESGGSVGSPQDHSSPQLSLPVVLSLLAIVIALTAVTLEWLVQSIGDITASGRISREWIGLILLPILSGNTAERLKSITISVRDELNLCIKTAIGSTIQMALFISPLVMCIAWGLGRPLTFLFDPFECIALFFSVMLLNYILADGRTNWFEGMILIHLYILVAVAFWFYPGTNLTDGMLRC</sequence>
<keyword evidence="4 9" id="KW-0812">Transmembrane</keyword>
<feature type="domain" description="Sodium/calcium exchanger membrane region" evidence="10">
    <location>
        <begin position="437"/>
        <end position="580"/>
    </location>
</feature>
<evidence type="ECO:0000256" key="5">
    <source>
        <dbReference type="ARBA" id="ARBA00022989"/>
    </source>
</evidence>
<feature type="compositionally biased region" description="Polar residues" evidence="8">
    <location>
        <begin position="57"/>
        <end position="68"/>
    </location>
</feature>
<keyword evidence="6" id="KW-0406">Ion transport</keyword>
<evidence type="ECO:0000313" key="11">
    <source>
        <dbReference type="EMBL" id="KAK7685332.1"/>
    </source>
</evidence>
<feature type="region of interest" description="Disordered" evidence="8">
    <location>
        <begin position="1"/>
        <end position="83"/>
    </location>
</feature>
<feature type="compositionally biased region" description="Polar residues" evidence="8">
    <location>
        <begin position="1"/>
        <end position="12"/>
    </location>
</feature>
<evidence type="ECO:0000313" key="12">
    <source>
        <dbReference type="Proteomes" id="UP001385951"/>
    </source>
</evidence>
<feature type="transmembrane region" description="Helical" evidence="9">
    <location>
        <begin position="157"/>
        <end position="175"/>
    </location>
</feature>
<evidence type="ECO:0000259" key="10">
    <source>
        <dbReference type="Pfam" id="PF01699"/>
    </source>
</evidence>
<feature type="domain" description="Sodium/calcium exchanger membrane region" evidence="10">
    <location>
        <begin position="156"/>
        <end position="313"/>
    </location>
</feature>
<dbReference type="InterPro" id="IPR004837">
    <property type="entry name" value="NaCa_Exmemb"/>
</dbReference>
<organism evidence="11 12">
    <name type="scientific">Cerrena zonata</name>
    <dbReference type="NCBI Taxonomy" id="2478898"/>
    <lineage>
        <taxon>Eukaryota</taxon>
        <taxon>Fungi</taxon>
        <taxon>Dikarya</taxon>
        <taxon>Basidiomycota</taxon>
        <taxon>Agaricomycotina</taxon>
        <taxon>Agaricomycetes</taxon>
        <taxon>Polyporales</taxon>
        <taxon>Cerrenaceae</taxon>
        <taxon>Cerrena</taxon>
    </lineage>
</organism>
<feature type="transmembrane region" description="Helical" evidence="9">
    <location>
        <begin position="220"/>
        <end position="243"/>
    </location>
</feature>
<evidence type="ECO:0000256" key="3">
    <source>
        <dbReference type="ARBA" id="ARBA00022448"/>
    </source>
</evidence>
<reference evidence="11 12" key="1">
    <citation type="submission" date="2022-09" db="EMBL/GenBank/DDBJ databases">
        <authorList>
            <person name="Palmer J.M."/>
        </authorList>
    </citation>
    <scope>NUCLEOTIDE SEQUENCE [LARGE SCALE GENOMIC DNA]</scope>
    <source>
        <strain evidence="11 12">DSM 7382</strain>
    </source>
</reference>
<dbReference type="GO" id="GO:0006874">
    <property type="term" value="P:intracellular calcium ion homeostasis"/>
    <property type="evidence" value="ECO:0007669"/>
    <property type="project" value="TreeGrafter"/>
</dbReference>
<feature type="region of interest" description="Disordered" evidence="8">
    <location>
        <begin position="407"/>
        <end position="426"/>
    </location>
</feature>
<dbReference type="InterPro" id="IPR044880">
    <property type="entry name" value="NCX_ion-bd_dom_sf"/>
</dbReference>
<evidence type="ECO:0000256" key="7">
    <source>
        <dbReference type="ARBA" id="ARBA00023136"/>
    </source>
</evidence>
<feature type="transmembrane region" description="Helical" evidence="9">
    <location>
        <begin position="125"/>
        <end position="145"/>
    </location>
</feature>
<feature type="transmembrane region" description="Helical" evidence="9">
    <location>
        <begin position="255"/>
        <end position="277"/>
    </location>
</feature>
<feature type="transmembrane region" description="Helical" evidence="9">
    <location>
        <begin position="562"/>
        <end position="582"/>
    </location>
</feature>
<dbReference type="GO" id="GO:0000329">
    <property type="term" value="C:fungal-type vacuole membrane"/>
    <property type="evidence" value="ECO:0007669"/>
    <property type="project" value="TreeGrafter"/>
</dbReference>
<feature type="transmembrane region" description="Helical" evidence="9">
    <location>
        <begin position="187"/>
        <end position="208"/>
    </location>
</feature>
<feature type="transmembrane region" description="Helical" evidence="9">
    <location>
        <begin position="534"/>
        <end position="555"/>
    </location>
</feature>
<keyword evidence="5 9" id="KW-1133">Transmembrane helix</keyword>
<name>A0AAW0G6N2_9APHY</name>
<evidence type="ECO:0000256" key="9">
    <source>
        <dbReference type="SAM" id="Phobius"/>
    </source>
</evidence>
<accession>A0AAW0G6N2</accession>
<comment type="similarity">
    <text evidence="2">Belongs to the Ca(2+):cation antiporter (CaCA) (TC 2.A.19) family.</text>
</comment>
<comment type="subcellular location">
    <subcellularLocation>
        <location evidence="1">Endomembrane system</location>
        <topology evidence="1">Multi-pass membrane protein</topology>
    </subcellularLocation>
</comment>
<proteinExistence type="inferred from homology"/>
<feature type="region of interest" description="Disordered" evidence="8">
    <location>
        <begin position="373"/>
        <end position="398"/>
    </location>
</feature>
<evidence type="ECO:0000256" key="2">
    <source>
        <dbReference type="ARBA" id="ARBA00008170"/>
    </source>
</evidence>
<keyword evidence="3" id="KW-0813">Transport</keyword>
<gene>
    <name evidence="11" type="ORF">QCA50_011696</name>
</gene>
<keyword evidence="7 9" id="KW-0472">Membrane</keyword>
<dbReference type="Proteomes" id="UP001385951">
    <property type="component" value="Unassembled WGS sequence"/>
</dbReference>
<feature type="transmembrane region" description="Helical" evidence="9">
    <location>
        <begin position="506"/>
        <end position="528"/>
    </location>
</feature>
<dbReference type="Gene3D" id="1.20.1420.30">
    <property type="entry name" value="NCX, central ion-binding region"/>
    <property type="match status" value="2"/>
</dbReference>
<dbReference type="PANTHER" id="PTHR31503">
    <property type="entry name" value="VACUOLAR CALCIUM ION TRANSPORTER"/>
    <property type="match status" value="1"/>
</dbReference>
<evidence type="ECO:0000256" key="1">
    <source>
        <dbReference type="ARBA" id="ARBA00004127"/>
    </source>
</evidence>
<feature type="compositionally biased region" description="Pro residues" evidence="8">
    <location>
        <begin position="72"/>
        <end position="82"/>
    </location>
</feature>
<comment type="caution">
    <text evidence="11">The sequence shown here is derived from an EMBL/GenBank/DDBJ whole genome shotgun (WGS) entry which is preliminary data.</text>
</comment>
<dbReference type="PANTHER" id="PTHR31503:SF20">
    <property type="entry name" value="CA(2+)_H(+) EXCHANGER, PUTATIVE (EUROFUNG)-RELATED"/>
    <property type="match status" value="1"/>
</dbReference>